<evidence type="ECO:0000256" key="1">
    <source>
        <dbReference type="ARBA" id="ARBA00004141"/>
    </source>
</evidence>
<dbReference type="EMBL" id="JAMFMA010000001">
    <property type="protein sequence ID" value="MCL6273334.1"/>
    <property type="molecule type" value="Genomic_DNA"/>
</dbReference>
<accession>A0ABT0PPM2</accession>
<feature type="transmembrane region" description="Helical" evidence="5">
    <location>
        <begin position="45"/>
        <end position="64"/>
    </location>
</feature>
<feature type="transmembrane region" description="Helical" evidence="5">
    <location>
        <begin position="100"/>
        <end position="122"/>
    </location>
</feature>
<feature type="transmembrane region" description="Helical" evidence="5">
    <location>
        <begin position="134"/>
        <end position="152"/>
    </location>
</feature>
<feature type="domain" description="Major facilitator superfamily (MFS) profile" evidence="6">
    <location>
        <begin position="11"/>
        <end position="387"/>
    </location>
</feature>
<keyword evidence="3 5" id="KW-1133">Transmembrane helix</keyword>
<feature type="transmembrane region" description="Helical" evidence="5">
    <location>
        <begin position="212"/>
        <end position="232"/>
    </location>
</feature>
<reference evidence="7 8" key="1">
    <citation type="submission" date="2022-05" db="EMBL/GenBank/DDBJ databases">
        <authorList>
            <person name="Park J.-S."/>
        </authorList>
    </citation>
    <scope>NUCLEOTIDE SEQUENCE [LARGE SCALE GENOMIC DNA]</scope>
    <source>
        <strain evidence="7 8">2012CJ35-5</strain>
    </source>
</reference>
<dbReference type="InterPro" id="IPR052714">
    <property type="entry name" value="MFS_Exporter"/>
</dbReference>
<dbReference type="InterPro" id="IPR036259">
    <property type="entry name" value="MFS_trans_sf"/>
</dbReference>
<dbReference type="PANTHER" id="PTHR23531:SF1">
    <property type="entry name" value="QUINOLENE RESISTANCE PROTEIN NORA"/>
    <property type="match status" value="1"/>
</dbReference>
<evidence type="ECO:0000256" key="3">
    <source>
        <dbReference type="ARBA" id="ARBA00022989"/>
    </source>
</evidence>
<gene>
    <name evidence="7" type="ORF">M3P19_04895</name>
</gene>
<proteinExistence type="predicted"/>
<evidence type="ECO:0000313" key="8">
    <source>
        <dbReference type="Proteomes" id="UP001203607"/>
    </source>
</evidence>
<dbReference type="PROSITE" id="PS50850">
    <property type="entry name" value="MFS"/>
    <property type="match status" value="1"/>
</dbReference>
<dbReference type="SUPFAM" id="SSF103473">
    <property type="entry name" value="MFS general substrate transporter"/>
    <property type="match status" value="1"/>
</dbReference>
<keyword evidence="8" id="KW-1185">Reference proteome</keyword>
<dbReference type="Gene3D" id="1.20.1250.20">
    <property type="entry name" value="MFS general substrate transporter like domains"/>
    <property type="match status" value="2"/>
</dbReference>
<evidence type="ECO:0000256" key="4">
    <source>
        <dbReference type="ARBA" id="ARBA00023136"/>
    </source>
</evidence>
<protein>
    <submittedName>
        <fullName evidence="7">MFS transporter</fullName>
    </submittedName>
</protein>
<evidence type="ECO:0000313" key="7">
    <source>
        <dbReference type="EMBL" id="MCL6273334.1"/>
    </source>
</evidence>
<keyword evidence="2 5" id="KW-0812">Transmembrane</keyword>
<dbReference type="InterPro" id="IPR011701">
    <property type="entry name" value="MFS"/>
</dbReference>
<evidence type="ECO:0000256" key="2">
    <source>
        <dbReference type="ARBA" id="ARBA00022692"/>
    </source>
</evidence>
<dbReference type="CDD" id="cd17489">
    <property type="entry name" value="MFS_YfcJ_like"/>
    <property type="match status" value="1"/>
</dbReference>
<organism evidence="7 8">
    <name type="scientific">Flagellimonas spongiicola</name>
    <dbReference type="NCBI Taxonomy" id="2942208"/>
    <lineage>
        <taxon>Bacteria</taxon>
        <taxon>Pseudomonadati</taxon>
        <taxon>Bacteroidota</taxon>
        <taxon>Flavobacteriia</taxon>
        <taxon>Flavobacteriales</taxon>
        <taxon>Flavobacteriaceae</taxon>
        <taxon>Flagellimonas</taxon>
    </lineage>
</organism>
<feature type="transmembrane region" description="Helical" evidence="5">
    <location>
        <begin position="273"/>
        <end position="291"/>
    </location>
</feature>
<dbReference type="Pfam" id="PF07690">
    <property type="entry name" value="MFS_1"/>
    <property type="match status" value="2"/>
</dbReference>
<dbReference type="InterPro" id="IPR001958">
    <property type="entry name" value="Tet-R_TetA/multi-R_MdtG-like"/>
</dbReference>
<sequence>MAKKDQVFTSKFILVCIASLFFSASYNMLIPELPSYLAELGGAEYIGLIIALFTLTAGLSRPFSGKLTDTIGRKPVLLFGALVCVVCGGLYPILTTVNGFLLLRLLHGFSTGFTPTAASTYVSDVVPAHRLGEAMGIQGIAFGTGLALGPAIGSWIKLSFSYDVLFYSSSGMALLAAILMWNLSETLTSRERFKLELLKVSKSDILAKEAMPAAKVTFLTYVAFGVILTLIPDWTEAIGYRNKGIFFVVFTLSSLAVRIVAGKLSDRIGRIKIILAGMVLIVGALILLGQMPTFDGLLYGAGIYGLGMGIVSPGINAWTVDLSNPVQKGKAIATMFIALETGIGLGALVSGWYYNQQLLRIPTIFYSCALLAVVGVCYLLFRLKENNRTSV</sequence>
<evidence type="ECO:0000256" key="5">
    <source>
        <dbReference type="SAM" id="Phobius"/>
    </source>
</evidence>
<feature type="transmembrane region" description="Helical" evidence="5">
    <location>
        <begin position="12"/>
        <end position="30"/>
    </location>
</feature>
<feature type="transmembrane region" description="Helical" evidence="5">
    <location>
        <begin position="76"/>
        <end position="94"/>
    </location>
</feature>
<dbReference type="Proteomes" id="UP001203607">
    <property type="component" value="Unassembled WGS sequence"/>
</dbReference>
<dbReference type="PRINTS" id="PR01035">
    <property type="entry name" value="TCRTETA"/>
</dbReference>
<keyword evidence="4 5" id="KW-0472">Membrane</keyword>
<dbReference type="InterPro" id="IPR020846">
    <property type="entry name" value="MFS_dom"/>
</dbReference>
<comment type="subcellular location">
    <subcellularLocation>
        <location evidence="1">Membrane</location>
        <topology evidence="1">Multi-pass membrane protein</topology>
    </subcellularLocation>
</comment>
<dbReference type="RefSeq" id="WP_249656511.1">
    <property type="nucleotide sequence ID" value="NZ_JAMFMA010000001.1"/>
</dbReference>
<name>A0ABT0PPM2_9FLAO</name>
<evidence type="ECO:0000259" key="6">
    <source>
        <dbReference type="PROSITE" id="PS50850"/>
    </source>
</evidence>
<feature type="transmembrane region" description="Helical" evidence="5">
    <location>
        <begin position="331"/>
        <end position="353"/>
    </location>
</feature>
<feature type="transmembrane region" description="Helical" evidence="5">
    <location>
        <begin position="359"/>
        <end position="381"/>
    </location>
</feature>
<dbReference type="PANTHER" id="PTHR23531">
    <property type="entry name" value="QUINOLENE RESISTANCE PROTEIN NORA"/>
    <property type="match status" value="1"/>
</dbReference>
<feature type="transmembrane region" description="Helical" evidence="5">
    <location>
        <begin position="244"/>
        <end position="261"/>
    </location>
</feature>
<feature type="transmembrane region" description="Helical" evidence="5">
    <location>
        <begin position="164"/>
        <end position="184"/>
    </location>
</feature>
<comment type="caution">
    <text evidence="7">The sequence shown here is derived from an EMBL/GenBank/DDBJ whole genome shotgun (WGS) entry which is preliminary data.</text>
</comment>
<feature type="transmembrane region" description="Helical" evidence="5">
    <location>
        <begin position="297"/>
        <end position="319"/>
    </location>
</feature>